<feature type="domain" description="CheC-like protein" evidence="3">
    <location>
        <begin position="10"/>
        <end position="44"/>
    </location>
</feature>
<dbReference type="OrthoDB" id="274823at2"/>
<proteinExistence type="predicted"/>
<dbReference type="CDD" id="cd17909">
    <property type="entry name" value="CheC_ClassI"/>
    <property type="match status" value="1"/>
</dbReference>
<keyword evidence="1" id="KW-0145">Chemotaxis</keyword>
<evidence type="ECO:0000259" key="3">
    <source>
        <dbReference type="Pfam" id="PF04509"/>
    </source>
</evidence>
<name>A0A0B5FK01_9BACT</name>
<dbReference type="InterPro" id="IPR050992">
    <property type="entry name" value="CheZ_family_phosphatases"/>
</dbReference>
<dbReference type="Pfam" id="PF04509">
    <property type="entry name" value="CheC"/>
    <property type="match status" value="2"/>
</dbReference>
<dbReference type="STRING" id="483547.GSUB_15795"/>
<dbReference type="PANTHER" id="PTHR43693:SF1">
    <property type="entry name" value="PROTEIN PHOSPHATASE CHEZ"/>
    <property type="match status" value="1"/>
</dbReference>
<keyword evidence="2" id="KW-0378">Hydrolase</keyword>
<organism evidence="4 5">
    <name type="scientific">Geoalkalibacter subterraneus</name>
    <dbReference type="NCBI Taxonomy" id="483547"/>
    <lineage>
        <taxon>Bacteria</taxon>
        <taxon>Pseudomonadati</taxon>
        <taxon>Thermodesulfobacteriota</taxon>
        <taxon>Desulfuromonadia</taxon>
        <taxon>Desulfuromonadales</taxon>
        <taxon>Geoalkalibacteraceae</taxon>
        <taxon>Geoalkalibacter</taxon>
    </lineage>
</organism>
<evidence type="ECO:0000313" key="5">
    <source>
        <dbReference type="Proteomes" id="UP000035036"/>
    </source>
</evidence>
<protein>
    <submittedName>
        <fullName evidence="4">Chemotaxis protein CheY</fullName>
    </submittedName>
</protein>
<evidence type="ECO:0000256" key="2">
    <source>
        <dbReference type="ARBA" id="ARBA00022801"/>
    </source>
</evidence>
<dbReference type="PANTHER" id="PTHR43693">
    <property type="entry name" value="PROTEIN PHOSPHATASE CHEZ"/>
    <property type="match status" value="1"/>
</dbReference>
<dbReference type="GO" id="GO:0016787">
    <property type="term" value="F:hydrolase activity"/>
    <property type="evidence" value="ECO:0007669"/>
    <property type="project" value="UniProtKB-KW"/>
</dbReference>
<dbReference type="EMBL" id="CP010311">
    <property type="protein sequence ID" value="AJF07723.1"/>
    <property type="molecule type" value="Genomic_DNA"/>
</dbReference>
<accession>A0A0B5FK01</accession>
<evidence type="ECO:0000256" key="1">
    <source>
        <dbReference type="ARBA" id="ARBA00022500"/>
    </source>
</evidence>
<dbReference type="InterPro" id="IPR028976">
    <property type="entry name" value="CheC-like_sf"/>
</dbReference>
<evidence type="ECO:0000313" key="4">
    <source>
        <dbReference type="EMBL" id="AJF07723.1"/>
    </source>
</evidence>
<dbReference type="Gene3D" id="3.40.1550.10">
    <property type="entry name" value="CheC-like"/>
    <property type="match status" value="1"/>
</dbReference>
<reference evidence="4 5" key="1">
    <citation type="journal article" date="2015" name="Genome Announc.">
        <title>Genomes of Geoalkalibacter ferrihydriticus Z-0531T and Geoalkalibacter subterraneus Red1T, Two Haloalkaliphilic Metal-Reducing Deltaproteobacteria.</title>
        <authorList>
            <person name="Badalamenti J.P."/>
            <person name="Krajmalnik-Brown R."/>
            <person name="Torres C.I."/>
            <person name="Bond D.R."/>
        </authorList>
    </citation>
    <scope>NUCLEOTIDE SEQUENCE [LARGE SCALE GENOMIC DNA]</scope>
    <source>
        <strain evidence="4 5">Red1</strain>
    </source>
</reference>
<dbReference type="InterPro" id="IPR007597">
    <property type="entry name" value="CheC"/>
</dbReference>
<gene>
    <name evidence="4" type="ORF">GSUB_15795</name>
</gene>
<dbReference type="GO" id="GO:0006935">
    <property type="term" value="P:chemotaxis"/>
    <property type="evidence" value="ECO:0007669"/>
    <property type="project" value="UniProtKB-KW"/>
</dbReference>
<sequence length="206" mass="21508">MTFEQLNARQTDALKEISNIGMGHAATALSQLLGETVMLKVPRVTVTEFSAVPELIGGAEKPVVGIILRILGDACGSLLLIFPCDSASRLLSGLLGPGCGEGEFSEMDISTLKEVGNIVASAYLSALGQMLNLSLIPSVPAMACDMAGAVIDQVLVELGGSTDMALMLETQFHGGGQNQDAVTGHCFVLPDPDSLRAIFQAMEELS</sequence>
<dbReference type="KEGG" id="gsb:GSUB_15795"/>
<dbReference type="RefSeq" id="WP_040201691.1">
    <property type="nucleotide sequence ID" value="NZ_CP010311.1"/>
</dbReference>
<dbReference type="HOGENOM" id="CLU_087860_2_0_7"/>
<dbReference type="AlphaFoldDB" id="A0A0B5FK01"/>
<dbReference type="SUPFAM" id="SSF103039">
    <property type="entry name" value="CheC-like"/>
    <property type="match status" value="1"/>
</dbReference>
<feature type="domain" description="CheC-like protein" evidence="3">
    <location>
        <begin position="108"/>
        <end position="141"/>
    </location>
</feature>
<keyword evidence="5" id="KW-1185">Reference proteome</keyword>
<dbReference type="Proteomes" id="UP000035036">
    <property type="component" value="Chromosome"/>
</dbReference>